<dbReference type="InterPro" id="IPR052357">
    <property type="entry name" value="Orn_Lys_Arg_decarboxylase-I"/>
</dbReference>
<dbReference type="GO" id="GO:0016831">
    <property type="term" value="F:carboxy-lyase activity"/>
    <property type="evidence" value="ECO:0007669"/>
    <property type="project" value="UniProtKB-KW"/>
</dbReference>
<evidence type="ECO:0000259" key="6">
    <source>
        <dbReference type="Pfam" id="PF01276"/>
    </source>
</evidence>
<keyword evidence="3" id="KW-0210">Decarboxylase</keyword>
<evidence type="ECO:0000256" key="3">
    <source>
        <dbReference type="ARBA" id="ARBA00022793"/>
    </source>
</evidence>
<gene>
    <name evidence="8" type="ORF">F8154_02115</name>
</gene>
<keyword evidence="4" id="KW-0663">Pyridoxal phosphate</keyword>
<dbReference type="InterPro" id="IPR000310">
    <property type="entry name" value="Orn/Lys/Arg_deCO2ase_major_dom"/>
</dbReference>
<organism evidence="8 9">
    <name type="scientific">Alkaliphilus pronyensis</name>
    <dbReference type="NCBI Taxonomy" id="1482732"/>
    <lineage>
        <taxon>Bacteria</taxon>
        <taxon>Bacillati</taxon>
        <taxon>Bacillota</taxon>
        <taxon>Clostridia</taxon>
        <taxon>Peptostreptococcales</taxon>
        <taxon>Natronincolaceae</taxon>
        <taxon>Alkaliphilus</taxon>
    </lineage>
</organism>
<dbReference type="PANTHER" id="PTHR43277:SF4">
    <property type="entry name" value="ARGININE DECARBOXYLASE"/>
    <property type="match status" value="1"/>
</dbReference>
<proteinExistence type="inferred from homology"/>
<dbReference type="Pfam" id="PF01276">
    <property type="entry name" value="OKR_DC_1"/>
    <property type="match status" value="1"/>
</dbReference>
<dbReference type="RefSeq" id="WP_151859940.1">
    <property type="nucleotide sequence ID" value="NZ_WBZC01000008.1"/>
</dbReference>
<dbReference type="CDD" id="cd00615">
    <property type="entry name" value="Orn_deC_like"/>
    <property type="match status" value="1"/>
</dbReference>
<evidence type="ECO:0000256" key="1">
    <source>
        <dbReference type="ARBA" id="ARBA00001933"/>
    </source>
</evidence>
<comment type="cofactor">
    <cofactor evidence="1">
        <name>pyridoxal 5'-phosphate</name>
        <dbReference type="ChEBI" id="CHEBI:597326"/>
    </cofactor>
</comment>
<keyword evidence="5" id="KW-0456">Lyase</keyword>
<dbReference type="Pfam" id="PF03711">
    <property type="entry name" value="OKR_DC_1_C"/>
    <property type="match status" value="1"/>
</dbReference>
<evidence type="ECO:0000259" key="7">
    <source>
        <dbReference type="Pfam" id="PF03711"/>
    </source>
</evidence>
<accession>A0A6I0FEV0</accession>
<name>A0A6I0FEV0_9FIRM</name>
<reference evidence="8 9" key="1">
    <citation type="submission" date="2019-10" db="EMBL/GenBank/DDBJ databases">
        <title>Alkaliphilus serpentinus sp. nov. and Alkaliphilus pronyensis sp. nov., two novel anaerobic alkaliphilic species isolated from the serpentinized-hosted hydrothermal field of the Prony Bay (New Caledonia).</title>
        <authorList>
            <person name="Postec A."/>
        </authorList>
    </citation>
    <scope>NUCLEOTIDE SEQUENCE [LARGE SCALE GENOMIC DNA]</scope>
    <source>
        <strain evidence="8 9">LacV</strain>
    </source>
</reference>
<dbReference type="InterPro" id="IPR015424">
    <property type="entry name" value="PyrdxlP-dep_Trfase"/>
</dbReference>
<keyword evidence="8" id="KW-0808">Transferase</keyword>
<protein>
    <submittedName>
        <fullName evidence="8">Aminotransferase class I/II-fold pyridoxal phosphate-dependent enzyme</fullName>
    </submittedName>
</protein>
<evidence type="ECO:0000256" key="5">
    <source>
        <dbReference type="ARBA" id="ARBA00023239"/>
    </source>
</evidence>
<dbReference type="InterPro" id="IPR015421">
    <property type="entry name" value="PyrdxlP-dep_Trfase_major"/>
</dbReference>
<comment type="similarity">
    <text evidence="2">Belongs to the Orn/Lys/Arg decarboxylase class-I family.</text>
</comment>
<feature type="domain" description="Orn/Lys/Arg decarboxylase C-terminal" evidence="7">
    <location>
        <begin position="374"/>
        <end position="467"/>
    </location>
</feature>
<dbReference type="PANTHER" id="PTHR43277">
    <property type="entry name" value="ARGININE DECARBOXYLASE"/>
    <property type="match status" value="1"/>
</dbReference>
<evidence type="ECO:0000313" key="8">
    <source>
        <dbReference type="EMBL" id="KAB3537796.1"/>
    </source>
</evidence>
<dbReference type="SUPFAM" id="SSF53383">
    <property type="entry name" value="PLP-dependent transferases"/>
    <property type="match status" value="1"/>
</dbReference>
<dbReference type="EMBL" id="WBZC01000008">
    <property type="protein sequence ID" value="KAB3537796.1"/>
    <property type="molecule type" value="Genomic_DNA"/>
</dbReference>
<dbReference type="Proteomes" id="UP000432715">
    <property type="component" value="Unassembled WGS sequence"/>
</dbReference>
<sequence>MSYSLDQNQTPLFTALKEYHKRKVIPFDVPGHKHGKGIKEFTDFVGKTIMEIDVNAMKCLDNICNPIGVIKEAEELAAYAFGADHGYFLVNGTTSGVQAMIMSACQPGDKIIIPRNAHKSAIAGIILSGAIPIYIQPEVNEELGIATGVSVESIESTIGRHPDAKAIFIINPTYYGATSNIKEIVRIAHRNAMAVLVDEAHGAHMGFHPEFPMSAMELGADMSGVSLHKTGGSLTQSSLLLLREGIIDPFTVKKNLNLMQTTSGSYLLMASLDVARKQLVIEGERLLEKVLRLSRDARRQINEIDGLYAFGKELVGTPGVHGFDESKLSVDVRKLGLTGFEVYDILRDEYNIQVELADYYNIMAIVSLGDTEESLKALVEALRDIATKYRKDEELKIIYNVLKNPDLIVSPRDAYYSNKRIVKLEESEGEISGESIMAYPPGIPLVAPGERITREIIEHILMLKAEETLVQGTEDPYTDYVRVLGVSNLR</sequence>
<dbReference type="OrthoDB" id="9815233at2"/>
<evidence type="ECO:0000256" key="4">
    <source>
        <dbReference type="ARBA" id="ARBA00022898"/>
    </source>
</evidence>
<dbReference type="InterPro" id="IPR008286">
    <property type="entry name" value="Prn/Lys/Arg_de-COase_C"/>
</dbReference>
<dbReference type="GO" id="GO:0008483">
    <property type="term" value="F:transaminase activity"/>
    <property type="evidence" value="ECO:0007669"/>
    <property type="project" value="UniProtKB-KW"/>
</dbReference>
<comment type="caution">
    <text evidence="8">The sequence shown here is derived from an EMBL/GenBank/DDBJ whole genome shotgun (WGS) entry which is preliminary data.</text>
</comment>
<keyword evidence="9" id="KW-1185">Reference proteome</keyword>
<evidence type="ECO:0000313" key="9">
    <source>
        <dbReference type="Proteomes" id="UP000432715"/>
    </source>
</evidence>
<evidence type="ECO:0000256" key="2">
    <source>
        <dbReference type="ARBA" id="ARBA00010671"/>
    </source>
</evidence>
<dbReference type="Gene3D" id="3.40.640.10">
    <property type="entry name" value="Type I PLP-dependent aspartate aminotransferase-like (Major domain)"/>
    <property type="match status" value="1"/>
</dbReference>
<dbReference type="AlphaFoldDB" id="A0A6I0FEV0"/>
<feature type="domain" description="Orn/Lys/Arg decarboxylases family 1 pyridoxal-P attachment site" evidence="6">
    <location>
        <begin position="10"/>
        <end position="373"/>
    </location>
</feature>
<keyword evidence="8" id="KW-0032">Aminotransferase</keyword>
<dbReference type="Gene3D" id="3.90.100.10">
    <property type="entry name" value="Orn/Lys/Arg decarboxylase, C-terminal domain"/>
    <property type="match status" value="1"/>
</dbReference>